<dbReference type="KEGG" id="maw:19250665"/>
<protein>
    <recommendedName>
        <fullName evidence="1">ATP-dependent DNA helicase</fullName>
        <ecNumber evidence="1">5.6.2.3</ecNumber>
    </recommendedName>
</protein>
<evidence type="ECO:0000313" key="3">
    <source>
        <dbReference type="EMBL" id="EFY87642.1"/>
    </source>
</evidence>
<sequence>MASVAHQEVSGRNDEGCAPSLVAYESDTDYSCDSFDSDVVLSSMEAWNEARIANSVNAQPTHPSTHEQGQVKPPQIAQDFSARGGERIDNTEPNLCQEQQDLIDLIASGRNVFFTGSAGCGKSTVLKAAVRKLQDMGRTVHVVAPTGRAALQVNGATTWTYMGWTPDNLRLSKNKLIDLVFRKHVRKRLKNTDVLIIDEISMVENHHLERINISMKAARRWGEDAAPPFGGVQVIVTGDFCQLPPVKPFEHCIFCGQKTEANDYETEFDCPKNHGPFKEREKWAFMSEAWEECKFVYVELKQIHRQKDQDFLKMLRKCRLGISFSREETEILMNHPCHVTNATRLFSTKEEVARTNTDNFRKLQTPIVKYQSLDEFNWCQDTHPYLKHYNNRSPDGSLVQLKEHRLERQVQLRIGMIVVLQVNLDLRAGLCNGSQGIICGFEDYDPAKLPRAKSSTRSSSAAESATIYGDYASLKERQVERFMAGQEMKIWPRVLFHNGQKRTIYAECTVNSFGHKEPYSLLHRTQIPLMAAWAISIHKSQGMTLDRVIVDVSKAFEEGQVYVALSRATGLHGLKIQGSQEGLSVGRGGNADVQLFSGRSLDPDPGSRPYILERPMAFRSQLTVRGEIANWLIVLCLLTSPEQC</sequence>
<comment type="similarity">
    <text evidence="1">Belongs to the helicase family.</text>
</comment>
<dbReference type="GO" id="GO:0006281">
    <property type="term" value="P:DNA repair"/>
    <property type="evidence" value="ECO:0007669"/>
    <property type="project" value="UniProtKB-KW"/>
</dbReference>
<dbReference type="AlphaFoldDB" id="E9E906"/>
<dbReference type="Gene3D" id="3.40.50.300">
    <property type="entry name" value="P-loop containing nucleotide triphosphate hydrolases"/>
    <property type="match status" value="2"/>
</dbReference>
<keyword evidence="1" id="KW-0067">ATP-binding</keyword>
<dbReference type="GO" id="GO:0016887">
    <property type="term" value="F:ATP hydrolysis activity"/>
    <property type="evidence" value="ECO:0007669"/>
    <property type="project" value="RHEA"/>
</dbReference>
<dbReference type="Proteomes" id="UP000002499">
    <property type="component" value="Unassembled WGS sequence"/>
</dbReference>
<keyword evidence="1" id="KW-0547">Nucleotide-binding</keyword>
<dbReference type="EMBL" id="GL698524">
    <property type="protein sequence ID" value="EFY87642.1"/>
    <property type="molecule type" value="Genomic_DNA"/>
</dbReference>
<dbReference type="InterPro" id="IPR010285">
    <property type="entry name" value="DNA_helicase_pif1-like_DEAD"/>
</dbReference>
<keyword evidence="1" id="KW-0227">DNA damage</keyword>
<dbReference type="OMA" id="IHEPVHE"/>
<dbReference type="eggNOG" id="KOG0987">
    <property type="taxonomic scope" value="Eukaryota"/>
</dbReference>
<dbReference type="InterPro" id="IPR027417">
    <property type="entry name" value="P-loop_NTPase"/>
</dbReference>
<dbReference type="SUPFAM" id="SSF52540">
    <property type="entry name" value="P-loop containing nucleoside triphosphate hydrolases"/>
    <property type="match status" value="2"/>
</dbReference>
<evidence type="ECO:0000259" key="2">
    <source>
        <dbReference type="SMART" id="SM00382"/>
    </source>
</evidence>
<dbReference type="PANTHER" id="PTHR47642:SF7">
    <property type="entry name" value="ATP-DEPENDENT DNA HELICASE PIF1"/>
    <property type="match status" value="1"/>
</dbReference>
<keyword evidence="1 3" id="KW-0347">Helicase</keyword>
<dbReference type="GO" id="GO:0005524">
    <property type="term" value="F:ATP binding"/>
    <property type="evidence" value="ECO:0007669"/>
    <property type="project" value="UniProtKB-KW"/>
</dbReference>
<name>E9E906_METAQ</name>
<dbReference type="Pfam" id="PF05970">
    <property type="entry name" value="PIF1"/>
    <property type="match status" value="1"/>
</dbReference>
<dbReference type="GeneID" id="19250665"/>
<organism evidence="4">
    <name type="scientific">Metarhizium acridum (strain CQMa 102)</name>
    <dbReference type="NCBI Taxonomy" id="655827"/>
    <lineage>
        <taxon>Eukaryota</taxon>
        <taxon>Fungi</taxon>
        <taxon>Dikarya</taxon>
        <taxon>Ascomycota</taxon>
        <taxon>Pezizomycotina</taxon>
        <taxon>Sordariomycetes</taxon>
        <taxon>Hypocreomycetidae</taxon>
        <taxon>Hypocreales</taxon>
        <taxon>Clavicipitaceae</taxon>
        <taxon>Metarhizium</taxon>
    </lineage>
</organism>
<keyword evidence="1" id="KW-0233">DNA recombination</keyword>
<keyword evidence="1" id="KW-0378">Hydrolase</keyword>
<accession>E9E906</accession>
<comment type="catalytic activity">
    <reaction evidence="1">
        <text>ATP + H2O = ADP + phosphate + H(+)</text>
        <dbReference type="Rhea" id="RHEA:13065"/>
        <dbReference type="ChEBI" id="CHEBI:15377"/>
        <dbReference type="ChEBI" id="CHEBI:15378"/>
        <dbReference type="ChEBI" id="CHEBI:30616"/>
        <dbReference type="ChEBI" id="CHEBI:43474"/>
        <dbReference type="ChEBI" id="CHEBI:456216"/>
        <dbReference type="EC" id="5.6.2.3"/>
    </reaction>
</comment>
<dbReference type="GO" id="GO:0006310">
    <property type="term" value="P:DNA recombination"/>
    <property type="evidence" value="ECO:0007669"/>
    <property type="project" value="UniProtKB-KW"/>
</dbReference>
<dbReference type="OrthoDB" id="432234at2759"/>
<proteinExistence type="inferred from homology"/>
<evidence type="ECO:0000256" key="1">
    <source>
        <dbReference type="RuleBase" id="RU363044"/>
    </source>
</evidence>
<dbReference type="HOGENOM" id="CLU_001613_7_4_1"/>
<comment type="cofactor">
    <cofactor evidence="1">
        <name>Mg(2+)</name>
        <dbReference type="ChEBI" id="CHEBI:18420"/>
    </cofactor>
</comment>
<dbReference type="GO" id="GO:0000723">
    <property type="term" value="P:telomere maintenance"/>
    <property type="evidence" value="ECO:0007669"/>
    <property type="project" value="InterPro"/>
</dbReference>
<dbReference type="EC" id="5.6.2.3" evidence="1"/>
<dbReference type="InParanoid" id="E9E906"/>
<gene>
    <name evidence="3" type="ORF">MAC_06354</name>
</gene>
<dbReference type="SMART" id="SM00382">
    <property type="entry name" value="AAA"/>
    <property type="match status" value="1"/>
</dbReference>
<dbReference type="InterPro" id="IPR049163">
    <property type="entry name" value="Pif1-like_2B_dom"/>
</dbReference>
<dbReference type="GO" id="GO:0043139">
    <property type="term" value="F:5'-3' DNA helicase activity"/>
    <property type="evidence" value="ECO:0007669"/>
    <property type="project" value="UniProtKB-EC"/>
</dbReference>
<evidence type="ECO:0000313" key="4">
    <source>
        <dbReference type="Proteomes" id="UP000002499"/>
    </source>
</evidence>
<dbReference type="CDD" id="cd18809">
    <property type="entry name" value="SF1_C_RecD"/>
    <property type="match status" value="1"/>
</dbReference>
<reference evidence="3 4" key="1">
    <citation type="journal article" date="2011" name="PLoS Genet.">
        <title>Genome sequencing and comparative transcriptomics of the model entomopathogenic fungi Metarhizium anisopliae and M. acridum.</title>
        <authorList>
            <person name="Gao Q."/>
            <person name="Jin K."/>
            <person name="Ying S.H."/>
            <person name="Zhang Y."/>
            <person name="Xiao G."/>
            <person name="Shang Y."/>
            <person name="Duan Z."/>
            <person name="Hu X."/>
            <person name="Xie X.Q."/>
            <person name="Zhou G."/>
            <person name="Peng G."/>
            <person name="Luo Z."/>
            <person name="Huang W."/>
            <person name="Wang B."/>
            <person name="Fang W."/>
            <person name="Wang S."/>
            <person name="Zhong Y."/>
            <person name="Ma L.J."/>
            <person name="St Leger R.J."/>
            <person name="Zhao G.P."/>
            <person name="Pei Y."/>
            <person name="Feng M.G."/>
            <person name="Xia Y."/>
            <person name="Wang C."/>
        </authorList>
    </citation>
    <scope>NUCLEOTIDE SEQUENCE [LARGE SCALE GENOMIC DNA]</scope>
    <source>
        <strain evidence="3 4">CQMa 102</strain>
    </source>
</reference>
<keyword evidence="1" id="KW-0234">DNA repair</keyword>
<dbReference type="PANTHER" id="PTHR47642">
    <property type="entry name" value="ATP-DEPENDENT DNA HELICASE"/>
    <property type="match status" value="1"/>
</dbReference>
<dbReference type="InterPro" id="IPR051055">
    <property type="entry name" value="PIF1_helicase"/>
</dbReference>
<keyword evidence="4" id="KW-1185">Reference proteome</keyword>
<dbReference type="Pfam" id="PF21530">
    <property type="entry name" value="Pif1_2B_dom"/>
    <property type="match status" value="1"/>
</dbReference>
<feature type="domain" description="AAA+ ATPase" evidence="2">
    <location>
        <begin position="108"/>
        <end position="259"/>
    </location>
</feature>
<dbReference type="STRING" id="655827.E9E906"/>
<dbReference type="InterPro" id="IPR003593">
    <property type="entry name" value="AAA+_ATPase"/>
</dbReference>